<comment type="caution">
    <text evidence="7">The sequence shown here is derived from an EMBL/GenBank/DDBJ whole genome shotgun (WGS) entry which is preliminary data.</text>
</comment>
<dbReference type="Proteomes" id="UP000612808">
    <property type="component" value="Unassembled WGS sequence"/>
</dbReference>
<comment type="subcellular location">
    <subcellularLocation>
        <location evidence="1">Membrane</location>
        <topology evidence="1">Single-pass membrane protein</topology>
    </subcellularLocation>
</comment>
<evidence type="ECO:0000256" key="5">
    <source>
        <dbReference type="SAM" id="MobiDB-lite"/>
    </source>
</evidence>
<name>A0A8J3NAD2_9ACTN</name>
<keyword evidence="8" id="KW-1185">Reference proteome</keyword>
<evidence type="ECO:0000313" key="8">
    <source>
        <dbReference type="Proteomes" id="UP000612808"/>
    </source>
</evidence>
<gene>
    <name evidence="7" type="ORF">Aru02nite_03160</name>
</gene>
<keyword evidence="3 6" id="KW-1133">Transmembrane helix</keyword>
<keyword evidence="4 6" id="KW-0472">Membrane</keyword>
<protein>
    <submittedName>
        <fullName evidence="7">Membrane protein</fullName>
    </submittedName>
</protein>
<evidence type="ECO:0000256" key="3">
    <source>
        <dbReference type="ARBA" id="ARBA00022989"/>
    </source>
</evidence>
<evidence type="ECO:0000256" key="6">
    <source>
        <dbReference type="SAM" id="Phobius"/>
    </source>
</evidence>
<dbReference type="AlphaFoldDB" id="A0A8J3NAD2"/>
<dbReference type="GO" id="GO:0016020">
    <property type="term" value="C:membrane"/>
    <property type="evidence" value="ECO:0007669"/>
    <property type="project" value="UniProtKB-SubCell"/>
</dbReference>
<dbReference type="EMBL" id="BOMB01000001">
    <property type="protein sequence ID" value="GID09427.1"/>
    <property type="molecule type" value="Genomic_DNA"/>
</dbReference>
<evidence type="ECO:0000313" key="7">
    <source>
        <dbReference type="EMBL" id="GID09427.1"/>
    </source>
</evidence>
<dbReference type="InterPro" id="IPR007343">
    <property type="entry name" value="Uncharacterised_pept_Zn_put"/>
</dbReference>
<organism evidence="7 8">
    <name type="scientific">Actinocatenispora rupis</name>
    <dbReference type="NCBI Taxonomy" id="519421"/>
    <lineage>
        <taxon>Bacteria</taxon>
        <taxon>Bacillati</taxon>
        <taxon>Actinomycetota</taxon>
        <taxon>Actinomycetes</taxon>
        <taxon>Micromonosporales</taxon>
        <taxon>Micromonosporaceae</taxon>
        <taxon>Actinocatenispora</taxon>
    </lineage>
</organism>
<keyword evidence="2 6" id="KW-0812">Transmembrane</keyword>
<reference evidence="7" key="1">
    <citation type="submission" date="2021-01" db="EMBL/GenBank/DDBJ databases">
        <title>Whole genome shotgun sequence of Actinocatenispora rupis NBRC 107355.</title>
        <authorList>
            <person name="Komaki H."/>
            <person name="Tamura T."/>
        </authorList>
    </citation>
    <scope>NUCLEOTIDE SEQUENCE</scope>
    <source>
        <strain evidence="7">NBRC 107355</strain>
    </source>
</reference>
<evidence type="ECO:0000256" key="1">
    <source>
        <dbReference type="ARBA" id="ARBA00004167"/>
    </source>
</evidence>
<feature type="transmembrane region" description="Helical" evidence="6">
    <location>
        <begin position="30"/>
        <end position="54"/>
    </location>
</feature>
<evidence type="ECO:0000256" key="4">
    <source>
        <dbReference type="ARBA" id="ARBA00023136"/>
    </source>
</evidence>
<accession>A0A8J3NAD2</accession>
<sequence length="302" mass="31958">MGINDDADLDTSQVQDLRGSGGGGGGSFGWLPGGGLTAGGGIVGLLVVVVLGVLGGTGHLGLGGGSQTGTDLGRTCSTANPDRFERTDCRNVLYVNSVQAYWRQALPQTFGATYRTAPTRYFSQVVQTGCGRADSGVGPFYCPADGAVYIDLTFYDQLAGRQFGAPGQFAQAYVLAHEYGHHVQSLLGTERKVREAQQRDPGNANRYSVALELQADCFAGVWAKHAAQTTDEKGNALFTGVSATDIDQALTAAQSVGDDTIQRKAGADIDQETWTHGSGEQRRHWFTTGYETGDPKSCRTFS</sequence>
<proteinExistence type="predicted"/>
<feature type="region of interest" description="Disordered" evidence="5">
    <location>
        <begin position="1"/>
        <end position="21"/>
    </location>
</feature>
<dbReference type="PANTHER" id="PTHR30168">
    <property type="entry name" value="PUTATIVE MEMBRANE PROTEIN YPFJ"/>
    <property type="match status" value="1"/>
</dbReference>
<dbReference type="Pfam" id="PF04228">
    <property type="entry name" value="Zn_peptidase"/>
    <property type="match status" value="1"/>
</dbReference>
<evidence type="ECO:0000256" key="2">
    <source>
        <dbReference type="ARBA" id="ARBA00022692"/>
    </source>
</evidence>
<dbReference type="PANTHER" id="PTHR30168:SF0">
    <property type="entry name" value="INNER MEMBRANE PROTEIN"/>
    <property type="match status" value="1"/>
</dbReference>
<dbReference type="RefSeq" id="WP_203654237.1">
    <property type="nucleotide sequence ID" value="NZ_BAAAZM010000010.1"/>
</dbReference>